<dbReference type="AlphaFoldDB" id="A0A7V0XG39"/>
<reference evidence="1" key="1">
    <citation type="journal article" date="2020" name="mSystems">
        <title>Genome- and Community-Level Interaction Insights into Carbon Utilization and Element Cycling Functions of Hydrothermarchaeota in Hydrothermal Sediment.</title>
        <authorList>
            <person name="Zhou Z."/>
            <person name="Liu Y."/>
            <person name="Xu W."/>
            <person name="Pan J."/>
            <person name="Luo Z.H."/>
            <person name="Li M."/>
        </authorList>
    </citation>
    <scope>NUCLEOTIDE SEQUENCE [LARGE SCALE GENOMIC DNA]</scope>
    <source>
        <strain evidence="1">SpSt-1182</strain>
    </source>
</reference>
<gene>
    <name evidence="1" type="ORF">ENN51_08305</name>
</gene>
<accession>A0A7V0XG39</accession>
<dbReference type="Gene3D" id="3.40.50.150">
    <property type="entry name" value="Vaccinia Virus protein VP39"/>
    <property type="match status" value="1"/>
</dbReference>
<comment type="caution">
    <text evidence="1">The sequence shown here is derived from an EMBL/GenBank/DDBJ whole genome shotgun (WGS) entry which is preliminary data.</text>
</comment>
<protein>
    <submittedName>
        <fullName evidence="1">Class I SAM-dependent methyltransferase</fullName>
    </submittedName>
</protein>
<proteinExistence type="predicted"/>
<dbReference type="EMBL" id="DSBX01000319">
    <property type="protein sequence ID" value="HDR00266.1"/>
    <property type="molecule type" value="Genomic_DNA"/>
</dbReference>
<dbReference type="SUPFAM" id="SSF53335">
    <property type="entry name" value="S-adenosyl-L-methionine-dependent methyltransferases"/>
    <property type="match status" value="1"/>
</dbReference>
<dbReference type="GO" id="GO:0008168">
    <property type="term" value="F:methyltransferase activity"/>
    <property type="evidence" value="ECO:0007669"/>
    <property type="project" value="UniProtKB-KW"/>
</dbReference>
<keyword evidence="1" id="KW-0808">Transferase</keyword>
<dbReference type="CDD" id="cd02440">
    <property type="entry name" value="AdoMet_MTases"/>
    <property type="match status" value="1"/>
</dbReference>
<name>A0A7V0XG39_UNCW3</name>
<evidence type="ECO:0000313" key="1">
    <source>
        <dbReference type="EMBL" id="HDR00266.1"/>
    </source>
</evidence>
<dbReference type="GO" id="GO:0032259">
    <property type="term" value="P:methylation"/>
    <property type="evidence" value="ECO:0007669"/>
    <property type="project" value="UniProtKB-KW"/>
</dbReference>
<organism evidence="1">
    <name type="scientific">candidate division WOR-3 bacterium</name>
    <dbReference type="NCBI Taxonomy" id="2052148"/>
    <lineage>
        <taxon>Bacteria</taxon>
        <taxon>Bacteria division WOR-3</taxon>
    </lineage>
</organism>
<dbReference type="InterPro" id="IPR029063">
    <property type="entry name" value="SAM-dependent_MTases_sf"/>
</dbReference>
<keyword evidence="1" id="KW-0489">Methyltransferase</keyword>
<sequence>MTTSPGPASPSPASFRDPSGFVFFRDGAVHRQVNHRYRAEYDRLMSSGLYAVLVKDRLLIPHEEADGPPADPKTCYKLLRPEPVTTISYPYEWCFSQLKDAALATLAVQERALEFGMSLKDASAYNIQFHRGRPIFIDTLSFEACPEGRPWVAYRQYCQHFLAPLALMAKRDIRLGRLAALYIDGVPLDLAAALLPGRTRWSFALGTHIHLHARSQRKHADRGRKVEPRRFSRNALIGILRSLAGGTRGLNWRPGGTEWAEYYDATNYSGEAFEHKRALVERLIAAAEPRTAWDLGANTGVFSRLASGRGIPTVAFDIDPAAVEKNYRDCRAAGEENLLPLVLDLTNPSPGLGWANEERASLAERGPVDLVLALALIHHLAISNNLPLDKVAHRFARLGRRLIIEFVPKTDSQVRRLLATREDIFPGYTRAGFEAAFGLHYTVDQALPIAGTERTLYLMTAR</sequence>
<dbReference type="Proteomes" id="UP000885672">
    <property type="component" value="Unassembled WGS sequence"/>
</dbReference>